<sequence>MKKAGKILLRVTACGLALSLLCGCTLTERLDETTSTLTNMTSDSQRQVGQVSLAYYTAEKVNPITSSSTINRIICEALYEGLFCLNDKFEPEPVLCESYELSGTSCTLVLKEGLKFSDGSDVTADDVVYSYRLAKSTATSMYYNRASYMSSIRATDSRTIQITLSAPNSHFLSLLDIPIFKEGTENQTFSIGTGPFVASQSDTDYLLLPNENWHGGKVSNVPQINLVGTVRADAVISSFAAGDISLTRAERISDDPATIKGAVDVYQTPTTELHYLGVRMSHPLLSNENFRKALSLAIDRSSICRSSLQTFADPAVLPVNPQPEMLEDSRLTGALEQANTYLAQMGIRDIDGDGKVETSSGEEITLTLLCNSENSFKSNVCSQLVTAFSQIGIQLNINSLPFDQYQQALNSGNFDLYYGDVILTPDFDVRALLMSGGSLNYGRITDATLDSKIMFVRAASADALEQAETDFYEYFLSKMPILPLAFERNQVIVRSGLLTGFSPRPYNIFWTPNEWRLG</sequence>
<evidence type="ECO:0000259" key="6">
    <source>
        <dbReference type="Pfam" id="PF00496"/>
    </source>
</evidence>
<dbReference type="Proteomes" id="UP000195897">
    <property type="component" value="Unassembled WGS sequence"/>
</dbReference>
<evidence type="ECO:0000256" key="5">
    <source>
        <dbReference type="SAM" id="SignalP"/>
    </source>
</evidence>
<dbReference type="Pfam" id="PF00496">
    <property type="entry name" value="SBP_bac_5"/>
    <property type="match status" value="1"/>
</dbReference>
<proteinExistence type="inferred from homology"/>
<evidence type="ECO:0000256" key="1">
    <source>
        <dbReference type="ARBA" id="ARBA00004196"/>
    </source>
</evidence>
<dbReference type="GO" id="GO:0043190">
    <property type="term" value="C:ATP-binding cassette (ABC) transporter complex"/>
    <property type="evidence" value="ECO:0007669"/>
    <property type="project" value="InterPro"/>
</dbReference>
<gene>
    <name evidence="7" type="ORF">B5F17_03290</name>
</gene>
<dbReference type="PIRSF" id="PIRSF002741">
    <property type="entry name" value="MppA"/>
    <property type="match status" value="1"/>
</dbReference>
<dbReference type="InterPro" id="IPR000914">
    <property type="entry name" value="SBP_5_dom"/>
</dbReference>
<keyword evidence="4 5" id="KW-0732">Signal</keyword>
<dbReference type="GO" id="GO:1904680">
    <property type="term" value="F:peptide transmembrane transporter activity"/>
    <property type="evidence" value="ECO:0007669"/>
    <property type="project" value="TreeGrafter"/>
</dbReference>
<dbReference type="InterPro" id="IPR039424">
    <property type="entry name" value="SBP_5"/>
</dbReference>
<feature type="domain" description="Solute-binding protein family 5" evidence="6">
    <location>
        <begin position="90"/>
        <end position="421"/>
    </location>
</feature>
<organism evidence="7 8">
    <name type="scientific">Butyricicoccus pullicaecorum</name>
    <dbReference type="NCBI Taxonomy" id="501571"/>
    <lineage>
        <taxon>Bacteria</taxon>
        <taxon>Bacillati</taxon>
        <taxon>Bacillota</taxon>
        <taxon>Clostridia</taxon>
        <taxon>Eubacteriales</taxon>
        <taxon>Butyricicoccaceae</taxon>
        <taxon>Butyricicoccus</taxon>
    </lineage>
</organism>
<evidence type="ECO:0000313" key="8">
    <source>
        <dbReference type="Proteomes" id="UP000195897"/>
    </source>
</evidence>
<dbReference type="PANTHER" id="PTHR30290">
    <property type="entry name" value="PERIPLASMIC BINDING COMPONENT OF ABC TRANSPORTER"/>
    <property type="match status" value="1"/>
</dbReference>
<feature type="chain" id="PRO_5038728582" description="Solute-binding protein family 5 domain-containing protein" evidence="5">
    <location>
        <begin position="23"/>
        <end position="518"/>
    </location>
</feature>
<dbReference type="Gene3D" id="3.40.190.10">
    <property type="entry name" value="Periplasmic binding protein-like II"/>
    <property type="match status" value="1"/>
</dbReference>
<evidence type="ECO:0000313" key="7">
    <source>
        <dbReference type="EMBL" id="OUP53623.1"/>
    </source>
</evidence>
<dbReference type="AlphaFoldDB" id="A0A1Y4LA80"/>
<dbReference type="CDD" id="cd00995">
    <property type="entry name" value="PBP2_NikA_DppA_OppA_like"/>
    <property type="match status" value="1"/>
</dbReference>
<accession>A0A1Y4LA80</accession>
<comment type="subcellular location">
    <subcellularLocation>
        <location evidence="1">Cell envelope</location>
    </subcellularLocation>
</comment>
<dbReference type="RefSeq" id="WP_087370766.1">
    <property type="nucleotide sequence ID" value="NZ_NFKK01000003.1"/>
</dbReference>
<comment type="caution">
    <text evidence="7">The sequence shown here is derived from an EMBL/GenBank/DDBJ whole genome shotgun (WGS) entry which is preliminary data.</text>
</comment>
<evidence type="ECO:0000256" key="4">
    <source>
        <dbReference type="ARBA" id="ARBA00022729"/>
    </source>
</evidence>
<dbReference type="EMBL" id="NFKK01000003">
    <property type="protein sequence ID" value="OUP53623.1"/>
    <property type="molecule type" value="Genomic_DNA"/>
</dbReference>
<comment type="similarity">
    <text evidence="2">Belongs to the bacterial solute-binding protein 5 family.</text>
</comment>
<name>A0A1Y4LA80_9FIRM</name>
<dbReference type="InterPro" id="IPR030678">
    <property type="entry name" value="Peptide/Ni-bd"/>
</dbReference>
<dbReference type="GO" id="GO:0042597">
    <property type="term" value="C:periplasmic space"/>
    <property type="evidence" value="ECO:0007669"/>
    <property type="project" value="UniProtKB-ARBA"/>
</dbReference>
<evidence type="ECO:0000256" key="2">
    <source>
        <dbReference type="ARBA" id="ARBA00005695"/>
    </source>
</evidence>
<dbReference type="PROSITE" id="PS51257">
    <property type="entry name" value="PROKAR_LIPOPROTEIN"/>
    <property type="match status" value="1"/>
</dbReference>
<protein>
    <recommendedName>
        <fullName evidence="6">Solute-binding protein family 5 domain-containing protein</fullName>
    </recommendedName>
</protein>
<dbReference type="GO" id="GO:0030313">
    <property type="term" value="C:cell envelope"/>
    <property type="evidence" value="ECO:0007669"/>
    <property type="project" value="UniProtKB-SubCell"/>
</dbReference>
<dbReference type="Gene3D" id="3.10.105.10">
    <property type="entry name" value="Dipeptide-binding Protein, Domain 3"/>
    <property type="match status" value="1"/>
</dbReference>
<evidence type="ECO:0000256" key="3">
    <source>
        <dbReference type="ARBA" id="ARBA00022448"/>
    </source>
</evidence>
<dbReference type="GO" id="GO:0015833">
    <property type="term" value="P:peptide transport"/>
    <property type="evidence" value="ECO:0007669"/>
    <property type="project" value="TreeGrafter"/>
</dbReference>
<keyword evidence="3" id="KW-0813">Transport</keyword>
<dbReference type="SUPFAM" id="SSF53850">
    <property type="entry name" value="Periplasmic binding protein-like II"/>
    <property type="match status" value="1"/>
</dbReference>
<reference evidence="8" key="1">
    <citation type="submission" date="2017-04" db="EMBL/GenBank/DDBJ databases">
        <title>Function of individual gut microbiota members based on whole genome sequencing of pure cultures obtained from chicken caecum.</title>
        <authorList>
            <person name="Medvecky M."/>
            <person name="Cejkova D."/>
            <person name="Polansky O."/>
            <person name="Karasova D."/>
            <person name="Kubasova T."/>
            <person name="Cizek A."/>
            <person name="Rychlik I."/>
        </authorList>
    </citation>
    <scope>NUCLEOTIDE SEQUENCE [LARGE SCALE GENOMIC DNA]</scope>
    <source>
        <strain evidence="8">An180</strain>
    </source>
</reference>
<feature type="signal peptide" evidence="5">
    <location>
        <begin position="1"/>
        <end position="22"/>
    </location>
</feature>
<dbReference type="PANTHER" id="PTHR30290:SF10">
    <property type="entry name" value="PERIPLASMIC OLIGOPEPTIDE-BINDING PROTEIN-RELATED"/>
    <property type="match status" value="1"/>
</dbReference>